<sequence>MQKFVQQFRSSKELRSNPISVESEMAFPYELFMDLYCYDKVKLFPFGLTNYGDSCYKEKEGNSPLSLIGILSKIHEIRSHLGHGREEDAHEFLRCVVDTMQSIFLKEAGVSSLLAEETTMLVTLSEVIYDPR</sequence>
<organism evidence="1 2">
    <name type="scientific">Canavalia gladiata</name>
    <name type="common">Sword bean</name>
    <name type="synonym">Dolichos gladiatus</name>
    <dbReference type="NCBI Taxonomy" id="3824"/>
    <lineage>
        <taxon>Eukaryota</taxon>
        <taxon>Viridiplantae</taxon>
        <taxon>Streptophyta</taxon>
        <taxon>Embryophyta</taxon>
        <taxon>Tracheophyta</taxon>
        <taxon>Spermatophyta</taxon>
        <taxon>Magnoliopsida</taxon>
        <taxon>eudicotyledons</taxon>
        <taxon>Gunneridae</taxon>
        <taxon>Pentapetalae</taxon>
        <taxon>rosids</taxon>
        <taxon>fabids</taxon>
        <taxon>Fabales</taxon>
        <taxon>Fabaceae</taxon>
        <taxon>Papilionoideae</taxon>
        <taxon>50 kb inversion clade</taxon>
        <taxon>NPAAA clade</taxon>
        <taxon>indigoferoid/millettioid clade</taxon>
        <taxon>Phaseoleae</taxon>
        <taxon>Canavalia</taxon>
    </lineage>
</organism>
<dbReference type="SUPFAM" id="SSF54001">
    <property type="entry name" value="Cysteine proteinases"/>
    <property type="match status" value="1"/>
</dbReference>
<gene>
    <name evidence="1" type="ORF">VNO77_38995</name>
</gene>
<name>A0AAN9KDL8_CANGL</name>
<keyword evidence="2" id="KW-1185">Reference proteome</keyword>
<dbReference type="InterPro" id="IPR038765">
    <property type="entry name" value="Papain-like_cys_pep_sf"/>
</dbReference>
<evidence type="ECO:0000313" key="1">
    <source>
        <dbReference type="EMBL" id="KAK7313794.1"/>
    </source>
</evidence>
<accession>A0AAN9KDL8</accession>
<reference evidence="1 2" key="1">
    <citation type="submission" date="2024-01" db="EMBL/GenBank/DDBJ databases">
        <title>The genomes of 5 underutilized Papilionoideae crops provide insights into root nodulation and disease resistanc.</title>
        <authorList>
            <person name="Jiang F."/>
        </authorList>
    </citation>
    <scope>NUCLEOTIDE SEQUENCE [LARGE SCALE GENOMIC DNA]</scope>
    <source>
        <strain evidence="1">LVBAO_FW01</strain>
        <tissue evidence="1">Leaves</tissue>
    </source>
</reference>
<proteinExistence type="predicted"/>
<evidence type="ECO:0000313" key="2">
    <source>
        <dbReference type="Proteomes" id="UP001367508"/>
    </source>
</evidence>
<dbReference type="AlphaFoldDB" id="A0AAN9KDL8"/>
<dbReference type="Proteomes" id="UP001367508">
    <property type="component" value="Unassembled WGS sequence"/>
</dbReference>
<comment type="caution">
    <text evidence="1">The sequence shown here is derived from an EMBL/GenBank/DDBJ whole genome shotgun (WGS) entry which is preliminary data.</text>
</comment>
<dbReference type="EMBL" id="JAYMYQ010000009">
    <property type="protein sequence ID" value="KAK7313794.1"/>
    <property type="molecule type" value="Genomic_DNA"/>
</dbReference>
<protein>
    <submittedName>
        <fullName evidence="1">Uncharacterized protein</fullName>
    </submittedName>
</protein>